<evidence type="ECO:0000256" key="1">
    <source>
        <dbReference type="SAM" id="Phobius"/>
    </source>
</evidence>
<keyword evidence="1" id="KW-0472">Membrane</keyword>
<dbReference type="OrthoDB" id="313482at2157"/>
<organism evidence="2 3">
    <name type="scientific">Halocalculus aciditolerans</name>
    <dbReference type="NCBI Taxonomy" id="1383812"/>
    <lineage>
        <taxon>Archaea</taxon>
        <taxon>Methanobacteriati</taxon>
        <taxon>Methanobacteriota</taxon>
        <taxon>Stenosarchaea group</taxon>
        <taxon>Halobacteria</taxon>
        <taxon>Halobacteriales</taxon>
        <taxon>Halobacteriaceae</taxon>
        <taxon>Halocalculus</taxon>
    </lineage>
</organism>
<dbReference type="InterPro" id="IPR055977">
    <property type="entry name" value="DUF7555"/>
</dbReference>
<reference evidence="2" key="1">
    <citation type="journal article" date="2014" name="Int. J. Syst. Evol. Microbiol.">
        <title>Complete genome sequence of Corynebacterium casei LMG S-19264T (=DSM 44701T), isolated from a smear-ripened cheese.</title>
        <authorList>
            <consortium name="US DOE Joint Genome Institute (JGI-PGF)"/>
            <person name="Walter F."/>
            <person name="Albersmeier A."/>
            <person name="Kalinowski J."/>
            <person name="Ruckert C."/>
        </authorList>
    </citation>
    <scope>NUCLEOTIDE SEQUENCE</scope>
    <source>
        <strain evidence="2">JCM 19596</strain>
    </source>
</reference>
<dbReference type="Proteomes" id="UP000607197">
    <property type="component" value="Unassembled WGS sequence"/>
</dbReference>
<evidence type="ECO:0008006" key="4">
    <source>
        <dbReference type="Google" id="ProtNLM"/>
    </source>
</evidence>
<proteinExistence type="predicted"/>
<dbReference type="Pfam" id="PF24432">
    <property type="entry name" value="DUF7555"/>
    <property type="match status" value="1"/>
</dbReference>
<feature type="transmembrane region" description="Helical" evidence="1">
    <location>
        <begin position="12"/>
        <end position="35"/>
    </location>
</feature>
<feature type="transmembrane region" description="Helical" evidence="1">
    <location>
        <begin position="110"/>
        <end position="131"/>
    </location>
</feature>
<feature type="transmembrane region" description="Helical" evidence="1">
    <location>
        <begin position="41"/>
        <end position="58"/>
    </location>
</feature>
<gene>
    <name evidence="2" type="ORF">GCM10009039_01980</name>
</gene>
<protein>
    <recommendedName>
        <fullName evidence="4">DUF3899 domain-containing protein</fullName>
    </recommendedName>
</protein>
<evidence type="ECO:0000313" key="2">
    <source>
        <dbReference type="EMBL" id="GGL47279.1"/>
    </source>
</evidence>
<keyword evidence="1" id="KW-0812">Transmembrane</keyword>
<evidence type="ECO:0000313" key="3">
    <source>
        <dbReference type="Proteomes" id="UP000607197"/>
    </source>
</evidence>
<dbReference type="AlphaFoldDB" id="A0A830EZY8"/>
<dbReference type="EMBL" id="BMPG01000001">
    <property type="protein sequence ID" value="GGL47279.1"/>
    <property type="molecule type" value="Genomic_DNA"/>
</dbReference>
<dbReference type="RefSeq" id="WP_188974934.1">
    <property type="nucleotide sequence ID" value="NZ_BMPG01000001.1"/>
</dbReference>
<reference evidence="2" key="2">
    <citation type="submission" date="2020-09" db="EMBL/GenBank/DDBJ databases">
        <authorList>
            <person name="Sun Q."/>
            <person name="Ohkuma M."/>
        </authorList>
    </citation>
    <scope>NUCLEOTIDE SEQUENCE</scope>
    <source>
        <strain evidence="2">JCM 19596</strain>
    </source>
</reference>
<comment type="caution">
    <text evidence="2">The sequence shown here is derived from an EMBL/GenBank/DDBJ whole genome shotgun (WGS) entry which is preliminary data.</text>
</comment>
<name>A0A830EZY8_9EURY</name>
<keyword evidence="1" id="KW-1133">Transmembrane helix</keyword>
<accession>A0A830EZY8</accession>
<keyword evidence="3" id="KW-1185">Reference proteome</keyword>
<sequence length="132" mass="14535">MPARRTRRLLDLAYYAAAVTALLTAVFAVPSFALFDGWLTVKYGLFVAGFLLFGYSLFRLRPVAPYSDGEKLQVAAEDEDGFLQRTVNRLPPLRDDPLPPDGRYGDGVKLFAASLLVLVTSFLMEVAFGVAK</sequence>